<dbReference type="EMBL" id="CP018145">
    <property type="protein sequence ID" value="ASJ57174.1"/>
    <property type="molecule type" value="Genomic_DNA"/>
</dbReference>
<reference evidence="8 12" key="3">
    <citation type="submission" date="2019-06" db="EMBL/GenBank/DDBJ databases">
        <title>Whole genome shotgun sequence of Brevibacillus formosus NBRC 15716.</title>
        <authorList>
            <person name="Hosoyama A."/>
            <person name="Uohara A."/>
            <person name="Ohji S."/>
            <person name="Ichikawa N."/>
        </authorList>
    </citation>
    <scope>NUCLEOTIDE SEQUENCE [LARGE SCALE GENOMIC DNA]</scope>
    <source>
        <strain evidence="8 12">NBRC 15716</strain>
    </source>
</reference>
<dbReference type="Pfam" id="PF02686">
    <property type="entry name" value="GatC"/>
    <property type="match status" value="1"/>
</dbReference>
<dbReference type="EMBL" id="LDCN01000006">
    <property type="protein sequence ID" value="KLH97425.1"/>
    <property type="molecule type" value="Genomic_DNA"/>
</dbReference>
<dbReference type="InterPro" id="IPR036113">
    <property type="entry name" value="Asp/Glu-ADT_sf_sub_c"/>
</dbReference>
<dbReference type="KEGG" id="bfm:BP422_28925"/>
<keyword evidence="6" id="KW-0547">Nucleotide-binding</keyword>
<dbReference type="GO" id="GO:0006450">
    <property type="term" value="P:regulation of translational fidelity"/>
    <property type="evidence" value="ECO:0007669"/>
    <property type="project" value="InterPro"/>
</dbReference>
<evidence type="ECO:0000256" key="4">
    <source>
        <dbReference type="ARBA" id="ARBA00047380"/>
    </source>
</evidence>
<organism evidence="7 11">
    <name type="scientific">Brevibacillus formosus</name>
    <dbReference type="NCBI Taxonomy" id="54913"/>
    <lineage>
        <taxon>Bacteria</taxon>
        <taxon>Bacillati</taxon>
        <taxon>Bacillota</taxon>
        <taxon>Bacilli</taxon>
        <taxon>Bacillales</taxon>
        <taxon>Paenibacillaceae</taxon>
        <taxon>Brevibacillus</taxon>
    </lineage>
</organism>
<dbReference type="GO" id="GO:0050567">
    <property type="term" value="F:glutaminyl-tRNA synthase (glutamine-hydrolyzing) activity"/>
    <property type="evidence" value="ECO:0007669"/>
    <property type="project" value="UniProtKB-UniRule"/>
</dbReference>
<evidence type="ECO:0000313" key="10">
    <source>
        <dbReference type="Proteomes" id="UP000035218"/>
    </source>
</evidence>
<protein>
    <recommendedName>
        <fullName evidence="6">Aspartyl/glutamyl-tRNA(Asn/Gln) amidotransferase subunit C</fullName>
        <shortName evidence="6">Asp/Glu-ADT subunit C</shortName>
        <ecNumber evidence="6">6.3.5.-</ecNumber>
    </recommendedName>
</protein>
<dbReference type="GO" id="GO:0005524">
    <property type="term" value="F:ATP binding"/>
    <property type="evidence" value="ECO:0007669"/>
    <property type="project" value="UniProtKB-KW"/>
</dbReference>
<keyword evidence="6" id="KW-0648">Protein biosynthesis</keyword>
<dbReference type="EMBL" id="BJOL01000025">
    <property type="protein sequence ID" value="GED59929.1"/>
    <property type="molecule type" value="Genomic_DNA"/>
</dbReference>
<proteinExistence type="inferred from homology"/>
<dbReference type="HAMAP" id="MF_00122">
    <property type="entry name" value="GatC"/>
    <property type="match status" value="1"/>
</dbReference>
<dbReference type="OrthoDB" id="9813938at2"/>
<evidence type="ECO:0000313" key="7">
    <source>
        <dbReference type="EMBL" id="ASJ57174.1"/>
    </source>
</evidence>
<dbReference type="AlphaFoldDB" id="A0A0H0SG96"/>
<dbReference type="Proteomes" id="UP000197781">
    <property type="component" value="Chromosome"/>
</dbReference>
<keyword evidence="7" id="KW-0808">Transferase</keyword>
<name>A0A0H0SG96_9BACL</name>
<evidence type="ECO:0000256" key="6">
    <source>
        <dbReference type="HAMAP-Rule" id="MF_00122"/>
    </source>
</evidence>
<keyword evidence="6" id="KW-0436">Ligase</keyword>
<comment type="function">
    <text evidence="3 6">Allows the formation of correctly charged Asn-tRNA(Asn) or Gln-tRNA(Gln) through the transamidation of misacylated Asp-tRNA(Asn) or Glu-tRNA(Gln) in organisms which lack either or both of asparaginyl-tRNA or glutaminyl-tRNA synthetases. The reaction takes place in the presence of glutamine and ATP through an activated phospho-Asp-tRNA(Asn) or phospho-Glu-tRNA(Gln).</text>
</comment>
<reference evidence="9 10" key="1">
    <citation type="submission" date="2015-05" db="EMBL/GenBank/DDBJ databases">
        <title>Genome sequencing project for genomic taxonomy and phylogenomics of Bacillus-like bacteria.</title>
        <authorList>
            <person name="Liu B."/>
            <person name="Wang J."/>
            <person name="Zhu Y."/>
            <person name="Liu G."/>
            <person name="Chen Q."/>
            <person name="Chen Z."/>
            <person name="Lan J."/>
            <person name="Che J."/>
            <person name="Ge C."/>
            <person name="Shi H."/>
            <person name="Pan Z."/>
            <person name="Liu X."/>
        </authorList>
    </citation>
    <scope>NUCLEOTIDE SEQUENCE [LARGE SCALE GENOMIC DNA]</scope>
    <source>
        <strain evidence="9 10">DSM 9885</strain>
    </source>
</reference>
<sequence length="96" mass="10887">MSAITRKEVEHVANLARLQLTEEEAERYTKDLNAILDFAAKLNELDTSNIEPTSHATDVKNVMREDVNRPSLPREDVLKNAPDHEDGQFKVPAVFE</sequence>
<comment type="similarity">
    <text evidence="1 6">Belongs to the GatC family.</text>
</comment>
<dbReference type="GO" id="GO:0070681">
    <property type="term" value="P:glutaminyl-tRNAGln biosynthesis via transamidation"/>
    <property type="evidence" value="ECO:0007669"/>
    <property type="project" value="TreeGrafter"/>
</dbReference>
<evidence type="ECO:0000256" key="2">
    <source>
        <dbReference type="ARBA" id="ARBA00011123"/>
    </source>
</evidence>
<keyword evidence="6" id="KW-0067">ATP-binding</keyword>
<evidence type="ECO:0000313" key="11">
    <source>
        <dbReference type="Proteomes" id="UP000197781"/>
    </source>
</evidence>
<dbReference type="Proteomes" id="UP000319498">
    <property type="component" value="Unassembled WGS sequence"/>
</dbReference>
<comment type="catalytic activity">
    <reaction evidence="4 6">
        <text>L-aspartyl-tRNA(Asn) + L-glutamine + ATP + H2O = L-asparaginyl-tRNA(Asn) + L-glutamate + ADP + phosphate + 2 H(+)</text>
        <dbReference type="Rhea" id="RHEA:14513"/>
        <dbReference type="Rhea" id="RHEA-COMP:9674"/>
        <dbReference type="Rhea" id="RHEA-COMP:9677"/>
        <dbReference type="ChEBI" id="CHEBI:15377"/>
        <dbReference type="ChEBI" id="CHEBI:15378"/>
        <dbReference type="ChEBI" id="CHEBI:29985"/>
        <dbReference type="ChEBI" id="CHEBI:30616"/>
        <dbReference type="ChEBI" id="CHEBI:43474"/>
        <dbReference type="ChEBI" id="CHEBI:58359"/>
        <dbReference type="ChEBI" id="CHEBI:78515"/>
        <dbReference type="ChEBI" id="CHEBI:78516"/>
        <dbReference type="ChEBI" id="CHEBI:456216"/>
    </reaction>
</comment>
<evidence type="ECO:0000313" key="12">
    <source>
        <dbReference type="Proteomes" id="UP000319498"/>
    </source>
</evidence>
<comment type="catalytic activity">
    <reaction evidence="5 6">
        <text>L-glutamyl-tRNA(Gln) + L-glutamine + ATP + H2O = L-glutaminyl-tRNA(Gln) + L-glutamate + ADP + phosphate + H(+)</text>
        <dbReference type="Rhea" id="RHEA:17521"/>
        <dbReference type="Rhea" id="RHEA-COMP:9681"/>
        <dbReference type="Rhea" id="RHEA-COMP:9684"/>
        <dbReference type="ChEBI" id="CHEBI:15377"/>
        <dbReference type="ChEBI" id="CHEBI:15378"/>
        <dbReference type="ChEBI" id="CHEBI:29985"/>
        <dbReference type="ChEBI" id="CHEBI:30616"/>
        <dbReference type="ChEBI" id="CHEBI:43474"/>
        <dbReference type="ChEBI" id="CHEBI:58359"/>
        <dbReference type="ChEBI" id="CHEBI:78520"/>
        <dbReference type="ChEBI" id="CHEBI:78521"/>
        <dbReference type="ChEBI" id="CHEBI:456216"/>
    </reaction>
</comment>
<evidence type="ECO:0000256" key="1">
    <source>
        <dbReference type="ARBA" id="ARBA00010757"/>
    </source>
</evidence>
<dbReference type="SUPFAM" id="SSF141000">
    <property type="entry name" value="Glu-tRNAGln amidotransferase C subunit"/>
    <property type="match status" value="1"/>
</dbReference>
<reference evidence="7 11" key="2">
    <citation type="submission" date="2016-11" db="EMBL/GenBank/DDBJ databases">
        <authorList>
            <person name="Jaros S."/>
            <person name="Januszkiewicz K."/>
            <person name="Wedrychowicz H."/>
        </authorList>
    </citation>
    <scope>NUCLEOTIDE SEQUENCE [LARGE SCALE GENOMIC DNA]</scope>
    <source>
        <strain evidence="7 11">NF2</strain>
    </source>
</reference>
<dbReference type="Gene3D" id="1.10.20.60">
    <property type="entry name" value="Glu-tRNAGln amidotransferase C subunit, N-terminal domain"/>
    <property type="match status" value="1"/>
</dbReference>
<dbReference type="GeneID" id="95753053"/>
<dbReference type="PANTHER" id="PTHR15004:SF0">
    <property type="entry name" value="GLUTAMYL-TRNA(GLN) AMIDOTRANSFERASE SUBUNIT C, MITOCHONDRIAL"/>
    <property type="match status" value="1"/>
</dbReference>
<dbReference type="EC" id="6.3.5.-" evidence="6"/>
<evidence type="ECO:0000313" key="8">
    <source>
        <dbReference type="EMBL" id="GED59929.1"/>
    </source>
</evidence>
<accession>A0A0H0SG96</accession>
<dbReference type="InterPro" id="IPR003837">
    <property type="entry name" value="GatC"/>
</dbReference>
<evidence type="ECO:0000256" key="5">
    <source>
        <dbReference type="ARBA" id="ARBA00047913"/>
    </source>
</evidence>
<evidence type="ECO:0000256" key="3">
    <source>
        <dbReference type="ARBA" id="ARBA00024799"/>
    </source>
</evidence>
<dbReference type="Proteomes" id="UP000035218">
    <property type="component" value="Unassembled WGS sequence"/>
</dbReference>
<evidence type="ECO:0000313" key="9">
    <source>
        <dbReference type="EMBL" id="KLH97425.1"/>
    </source>
</evidence>
<comment type="subunit">
    <text evidence="2 6">Heterotrimer of A, B and C subunits.</text>
</comment>
<dbReference type="GO" id="GO:0006412">
    <property type="term" value="P:translation"/>
    <property type="evidence" value="ECO:0007669"/>
    <property type="project" value="UniProtKB-UniRule"/>
</dbReference>
<dbReference type="RefSeq" id="WP_007717539.1">
    <property type="nucleotide sequence ID" value="NZ_BAAFVL010000007.1"/>
</dbReference>
<dbReference type="PANTHER" id="PTHR15004">
    <property type="entry name" value="GLUTAMYL-TRNA(GLN) AMIDOTRANSFERASE SUBUNIT C, MITOCHONDRIAL"/>
    <property type="match status" value="1"/>
</dbReference>
<dbReference type="GO" id="GO:0016740">
    <property type="term" value="F:transferase activity"/>
    <property type="evidence" value="ECO:0007669"/>
    <property type="project" value="UniProtKB-KW"/>
</dbReference>
<dbReference type="NCBIfam" id="TIGR00135">
    <property type="entry name" value="gatC"/>
    <property type="match status" value="1"/>
</dbReference>
<keyword evidence="12" id="KW-1185">Reference proteome</keyword>
<gene>
    <name evidence="6 8" type="primary">gatC</name>
    <name evidence="9" type="ORF">AA984_20010</name>
    <name evidence="8" type="ORF">BFO01nite_40610</name>
    <name evidence="7" type="ORF">BP422_28925</name>
</gene>